<protein>
    <submittedName>
        <fullName evidence="1">Uncharacterized protein</fullName>
    </submittedName>
</protein>
<dbReference type="AlphaFoldDB" id="A0A4U8Q177"/>
<comment type="caution">
    <text evidence="1">The sequence shown here is derived from an EMBL/GenBank/DDBJ whole genome shotgun (WGS) entry which is preliminary data.</text>
</comment>
<dbReference type="EMBL" id="QGQD01000096">
    <property type="protein sequence ID" value="TLC98439.1"/>
    <property type="molecule type" value="Genomic_DNA"/>
</dbReference>
<accession>A0A4U8Q177</accession>
<name>A0A4U8Q177_9FIRM</name>
<gene>
    <name evidence="1" type="ORF">DSM106044_04777</name>
</gene>
<dbReference type="RefSeq" id="WP_138003845.1">
    <property type="nucleotide sequence ID" value="NZ_QGQD01000096.1"/>
</dbReference>
<proteinExistence type="predicted"/>
<dbReference type="STRING" id="180332.GCA_000797495_05319"/>
<dbReference type="Proteomes" id="UP000306509">
    <property type="component" value="Unassembled WGS sequence"/>
</dbReference>
<sequence>MGKVNVEVKDFMGMDVRVIENEWMVLKDMFSALGRVRENGTWTHEKKKLLNFLEVLDKKDHHRLLVGVPVKNGQVENIECLKLDIAPLILTQYKPTGKKSTKALNEWCKFMKFVDDILVSLEVHKFIVKDKGTQREQIDRLSNAKGDPKIANMQVNMIMAKLIGVYDQGIKRVKKEELRVYKDQTTVDLLEVREFVMEKFINAYEFTRSHKSAGEMALKLAKEKYSKGLNLVA</sequence>
<reference evidence="1 2" key="1">
    <citation type="journal article" date="2019" name="Anaerobe">
        <title>Detection of Robinsoniella peoriensis in multiple bone samples of a trauma patient.</title>
        <authorList>
            <person name="Schrottner P."/>
            <person name="Hartwich K."/>
            <person name="Bunk B."/>
            <person name="Schober I."/>
            <person name="Helbig S."/>
            <person name="Rudolph W.W."/>
            <person name="Gunzer F."/>
        </authorList>
    </citation>
    <scope>NUCLEOTIDE SEQUENCE [LARGE SCALE GENOMIC DNA]</scope>
    <source>
        <strain evidence="1 2">DSM 106044</strain>
    </source>
</reference>
<keyword evidence="2" id="KW-1185">Reference proteome</keyword>
<evidence type="ECO:0000313" key="1">
    <source>
        <dbReference type="EMBL" id="TLC98439.1"/>
    </source>
</evidence>
<evidence type="ECO:0000313" key="2">
    <source>
        <dbReference type="Proteomes" id="UP000306509"/>
    </source>
</evidence>
<organism evidence="1 2">
    <name type="scientific">Robinsoniella peoriensis</name>
    <dbReference type="NCBI Taxonomy" id="180332"/>
    <lineage>
        <taxon>Bacteria</taxon>
        <taxon>Bacillati</taxon>
        <taxon>Bacillota</taxon>
        <taxon>Clostridia</taxon>
        <taxon>Lachnospirales</taxon>
        <taxon>Lachnospiraceae</taxon>
        <taxon>Robinsoniella</taxon>
    </lineage>
</organism>